<dbReference type="OrthoDB" id="10266039at2759"/>
<organism evidence="4 5">
    <name type="scientific">Conidiobolus coronatus (strain ATCC 28846 / CBS 209.66 / NRRL 28638)</name>
    <name type="common">Delacroixia coronata</name>
    <dbReference type="NCBI Taxonomy" id="796925"/>
    <lineage>
        <taxon>Eukaryota</taxon>
        <taxon>Fungi</taxon>
        <taxon>Fungi incertae sedis</taxon>
        <taxon>Zoopagomycota</taxon>
        <taxon>Entomophthoromycotina</taxon>
        <taxon>Entomophthoromycetes</taxon>
        <taxon>Entomophthorales</taxon>
        <taxon>Ancylistaceae</taxon>
        <taxon>Conidiobolus</taxon>
    </lineage>
</organism>
<dbReference type="PIRSF" id="PIRSF016516">
    <property type="entry name" value="Allantoicase"/>
    <property type="match status" value="1"/>
</dbReference>
<accession>A0A137PE51</accession>
<dbReference type="Proteomes" id="UP000070444">
    <property type="component" value="Unassembled WGS sequence"/>
</dbReference>
<keyword evidence="5" id="KW-1185">Reference proteome</keyword>
<dbReference type="GO" id="GO:0000256">
    <property type="term" value="P:allantoin catabolic process"/>
    <property type="evidence" value="ECO:0007669"/>
    <property type="project" value="InterPro"/>
</dbReference>
<sequence>MAVLDSVLNLFSFSKSAYTTLTPGSSQIHPLASKFNVASEDIKAKIVETSQNSKENAHRIIKEAKAGVSFENGESRMLPETEVDGWYIEESSASQESFVVVKLGQKSLISGFGIDTSYLVNGFNSTVTILAATREGPTAESASFQNDWVELVAGHQLQSDDKQFLKLNRFTDTPFTHLKLIIAPHGAIARFKVFGDFVVPPYETLNHDNLDLASVFSGSIVVDCSNGKFSSPNNLLLAGRGQVMGDGWETARSRVPGNVEFATIKLGHPGRIETLEIDTNQYKGNFPPKVRVLGTNSKNNSPNLDTDQWDEVLHLSSCVAHKNHVFKSDITDRVYTHLRLQLYPDGGVKRFRAFGVAEKPQVSQEPTSHKSTGAVRHPKTVRGTPYPKLSTTKVPAGH</sequence>
<dbReference type="AlphaFoldDB" id="A0A137PE51"/>
<proteinExistence type="inferred from homology"/>
<evidence type="ECO:0000256" key="2">
    <source>
        <dbReference type="SAM" id="MobiDB-lite"/>
    </source>
</evidence>
<gene>
    <name evidence="4" type="ORF">CONCODRAFT_77425</name>
</gene>
<evidence type="ECO:0000313" key="5">
    <source>
        <dbReference type="Proteomes" id="UP000070444"/>
    </source>
</evidence>
<dbReference type="STRING" id="796925.A0A137PE51"/>
<protein>
    <submittedName>
        <fullName evidence="4">Allantoicase-domain-containing protein</fullName>
    </submittedName>
</protein>
<dbReference type="OMA" id="NDWVRFR"/>
<feature type="compositionally biased region" description="Polar residues" evidence="2">
    <location>
        <begin position="389"/>
        <end position="398"/>
    </location>
</feature>
<dbReference type="PANTHER" id="PTHR12045">
    <property type="entry name" value="ALLANTOICASE"/>
    <property type="match status" value="1"/>
</dbReference>
<name>A0A137PE51_CONC2</name>
<dbReference type="InterPro" id="IPR005164">
    <property type="entry name" value="Allantoicase"/>
</dbReference>
<feature type="region of interest" description="Disordered" evidence="2">
    <location>
        <begin position="358"/>
        <end position="398"/>
    </location>
</feature>
<evidence type="ECO:0000313" key="4">
    <source>
        <dbReference type="EMBL" id="KXN73284.1"/>
    </source>
</evidence>
<reference evidence="4 5" key="1">
    <citation type="journal article" date="2015" name="Genome Biol. Evol.">
        <title>Phylogenomic analyses indicate that early fungi evolved digesting cell walls of algal ancestors of land plants.</title>
        <authorList>
            <person name="Chang Y."/>
            <person name="Wang S."/>
            <person name="Sekimoto S."/>
            <person name="Aerts A.L."/>
            <person name="Choi C."/>
            <person name="Clum A."/>
            <person name="LaButti K.M."/>
            <person name="Lindquist E.A."/>
            <person name="Yee Ngan C."/>
            <person name="Ohm R.A."/>
            <person name="Salamov A.A."/>
            <person name="Grigoriev I.V."/>
            <person name="Spatafora J.W."/>
            <person name="Berbee M.L."/>
        </authorList>
    </citation>
    <scope>NUCLEOTIDE SEQUENCE [LARGE SCALE GENOMIC DNA]</scope>
    <source>
        <strain evidence="4 5">NRRL 28638</strain>
    </source>
</reference>
<evidence type="ECO:0000259" key="3">
    <source>
        <dbReference type="Pfam" id="PF03561"/>
    </source>
</evidence>
<dbReference type="PANTHER" id="PTHR12045:SF3">
    <property type="entry name" value="INACTIVE ALLANTOICASE-RELATED"/>
    <property type="match status" value="1"/>
</dbReference>
<dbReference type="Pfam" id="PF03561">
    <property type="entry name" value="Allantoicase"/>
    <property type="match status" value="2"/>
</dbReference>
<dbReference type="InterPro" id="IPR008979">
    <property type="entry name" value="Galactose-bd-like_sf"/>
</dbReference>
<dbReference type="EMBL" id="KQ964439">
    <property type="protein sequence ID" value="KXN73284.1"/>
    <property type="molecule type" value="Genomic_DNA"/>
</dbReference>
<feature type="compositionally biased region" description="Polar residues" evidence="2">
    <location>
        <begin position="361"/>
        <end position="371"/>
    </location>
</feature>
<dbReference type="SUPFAM" id="SSF49785">
    <property type="entry name" value="Galactose-binding domain-like"/>
    <property type="match status" value="2"/>
</dbReference>
<dbReference type="InterPro" id="IPR015908">
    <property type="entry name" value="Allantoicase_dom"/>
</dbReference>
<feature type="domain" description="Allantoicase" evidence="3">
    <location>
        <begin position="218"/>
        <end position="356"/>
    </location>
</feature>
<dbReference type="GO" id="GO:0004037">
    <property type="term" value="F:allantoicase activity"/>
    <property type="evidence" value="ECO:0007669"/>
    <property type="project" value="InterPro"/>
</dbReference>
<evidence type="ECO:0000256" key="1">
    <source>
        <dbReference type="ARBA" id="ARBA00009242"/>
    </source>
</evidence>
<dbReference type="Gene3D" id="2.60.120.260">
    <property type="entry name" value="Galactose-binding domain-like"/>
    <property type="match status" value="2"/>
</dbReference>
<comment type="similarity">
    <text evidence="1">Belongs to the allantoicase family.</text>
</comment>
<feature type="domain" description="Allantoicase" evidence="3">
    <location>
        <begin position="44"/>
        <end position="197"/>
    </location>
</feature>